<dbReference type="InterPro" id="IPR002403">
    <property type="entry name" value="Cyt_P450_E_grp-IV"/>
</dbReference>
<dbReference type="RefSeq" id="XP_001833922.2">
    <property type="nucleotide sequence ID" value="XM_001833870.2"/>
</dbReference>
<comment type="cofactor">
    <cofactor evidence="1 6">
        <name>heme</name>
        <dbReference type="ChEBI" id="CHEBI:30413"/>
    </cofactor>
</comment>
<proteinExistence type="inferred from homology"/>
<dbReference type="EMBL" id="AACS02000010">
    <property type="protein sequence ID" value="EAU87952.2"/>
    <property type="molecule type" value="Genomic_DNA"/>
</dbReference>
<dbReference type="InParanoid" id="A8NI69"/>
<dbReference type="Pfam" id="PF00067">
    <property type="entry name" value="p450"/>
    <property type="match status" value="1"/>
</dbReference>
<dbReference type="eggNOG" id="KOG0156">
    <property type="taxonomic scope" value="Eukaryota"/>
</dbReference>
<keyword evidence="5 6" id="KW-0408">Iron</keyword>
<dbReference type="Gene3D" id="1.10.630.10">
    <property type="entry name" value="Cytochrome P450"/>
    <property type="match status" value="1"/>
</dbReference>
<accession>A8NI69</accession>
<evidence type="ECO:0000256" key="3">
    <source>
        <dbReference type="ARBA" id="ARBA00022723"/>
    </source>
</evidence>
<dbReference type="GO" id="GO:0005506">
    <property type="term" value="F:iron ion binding"/>
    <property type="evidence" value="ECO:0007669"/>
    <property type="project" value="InterPro"/>
</dbReference>
<evidence type="ECO:0000313" key="9">
    <source>
        <dbReference type="Proteomes" id="UP000001861"/>
    </source>
</evidence>
<dbReference type="GO" id="GO:0016705">
    <property type="term" value="F:oxidoreductase activity, acting on paired donors, with incorporation or reduction of molecular oxygen"/>
    <property type="evidence" value="ECO:0007669"/>
    <property type="project" value="InterPro"/>
</dbReference>
<dbReference type="OMA" id="FAFARIM"/>
<dbReference type="HOGENOM" id="CLU_022195_0_2_1"/>
<dbReference type="GeneID" id="6010426"/>
<dbReference type="GO" id="GO:0020037">
    <property type="term" value="F:heme binding"/>
    <property type="evidence" value="ECO:0007669"/>
    <property type="project" value="InterPro"/>
</dbReference>
<keyword evidence="4 7" id="KW-0560">Oxidoreductase</keyword>
<dbReference type="PRINTS" id="PR00465">
    <property type="entry name" value="EP450IV"/>
</dbReference>
<dbReference type="Proteomes" id="UP000001861">
    <property type="component" value="Unassembled WGS sequence"/>
</dbReference>
<protein>
    <submittedName>
        <fullName evidence="8">Ent-kaurene oxidase</fullName>
    </submittedName>
</protein>
<name>A8NI69_COPC7</name>
<feature type="binding site" description="axial binding residue" evidence="6">
    <location>
        <position position="453"/>
    </location>
    <ligand>
        <name>heme</name>
        <dbReference type="ChEBI" id="CHEBI:30413"/>
    </ligand>
    <ligandPart>
        <name>Fe</name>
        <dbReference type="ChEBI" id="CHEBI:18248"/>
    </ligandPart>
</feature>
<evidence type="ECO:0000256" key="2">
    <source>
        <dbReference type="ARBA" id="ARBA00010617"/>
    </source>
</evidence>
<keyword evidence="3 6" id="KW-0479">Metal-binding</keyword>
<evidence type="ECO:0000256" key="4">
    <source>
        <dbReference type="ARBA" id="ARBA00023002"/>
    </source>
</evidence>
<comment type="similarity">
    <text evidence="2 7">Belongs to the cytochrome P450 family.</text>
</comment>
<evidence type="ECO:0000256" key="5">
    <source>
        <dbReference type="ARBA" id="ARBA00023004"/>
    </source>
</evidence>
<sequence length="509" mass="58116">MAYLAIAGVSVAIWLVYQWVLFRIDERKVRHIPTVGPDGFISSYIAAWKFVFKGKDLVQEGYDKYKGTAFKIPTLMTPNRWLIVLTGSSMIEDVRKCSTERELSFMDALYEILQKNYVTTSLADKTWENTYNTGVIRGPMTRAFPSQMADLKDEVESCFREMVPRTKEWTPVQAQKTMVSTICRTTNRLFVGLPLCRDPEYCRIQESLTIHMFTVSSLLGLIPEFMRSFVGRILSKFPSNHAKVTKMVYPLFNERMEMDEKHGRKWEGRPNDMISWLLDAVPEEGGFKTVEDMTMRIIFANMGAIHTTSITVTNALFDLAARPEYAAPLREEIEEAVEEMGWSKEAMDRLHKLDSFLKESTRLAGIVCFGMHRKARNDYTFSNGVVVPKGFRTAIASVATYLDPDVYEDPDTFDGFRFVKNKEGSNGDSARDYQGMVSLNPSYLIFGGGRPACPGRYLAVNEAKLVLAHVLLNYDIKLPNDRTTPPEPFWIGESRAMDPKAEILFRRRQ</sequence>
<keyword evidence="6 7" id="KW-0349">Heme</keyword>
<evidence type="ECO:0000256" key="7">
    <source>
        <dbReference type="RuleBase" id="RU000461"/>
    </source>
</evidence>
<comment type="caution">
    <text evidence="8">The sequence shown here is derived from an EMBL/GenBank/DDBJ whole genome shotgun (WGS) entry which is preliminary data.</text>
</comment>
<dbReference type="InterPro" id="IPR001128">
    <property type="entry name" value="Cyt_P450"/>
</dbReference>
<evidence type="ECO:0000313" key="8">
    <source>
        <dbReference type="EMBL" id="EAU87952.2"/>
    </source>
</evidence>
<organism evidence="8 9">
    <name type="scientific">Coprinopsis cinerea (strain Okayama-7 / 130 / ATCC MYA-4618 / FGSC 9003)</name>
    <name type="common">Inky cap fungus</name>
    <name type="synonym">Hormographiella aspergillata</name>
    <dbReference type="NCBI Taxonomy" id="240176"/>
    <lineage>
        <taxon>Eukaryota</taxon>
        <taxon>Fungi</taxon>
        <taxon>Dikarya</taxon>
        <taxon>Basidiomycota</taxon>
        <taxon>Agaricomycotina</taxon>
        <taxon>Agaricomycetes</taxon>
        <taxon>Agaricomycetidae</taxon>
        <taxon>Agaricales</taxon>
        <taxon>Agaricineae</taxon>
        <taxon>Psathyrellaceae</taxon>
        <taxon>Coprinopsis</taxon>
    </lineage>
</organism>
<dbReference type="PROSITE" id="PS00086">
    <property type="entry name" value="CYTOCHROME_P450"/>
    <property type="match status" value="1"/>
</dbReference>
<dbReference type="InterPro" id="IPR017972">
    <property type="entry name" value="Cyt_P450_CS"/>
</dbReference>
<reference evidence="8 9" key="1">
    <citation type="journal article" date="2010" name="Proc. Natl. Acad. Sci. U.S.A.">
        <title>Insights into evolution of multicellular fungi from the assembled chromosomes of the mushroom Coprinopsis cinerea (Coprinus cinereus).</title>
        <authorList>
            <person name="Stajich J.E."/>
            <person name="Wilke S.K."/>
            <person name="Ahren D."/>
            <person name="Au C.H."/>
            <person name="Birren B.W."/>
            <person name="Borodovsky M."/>
            <person name="Burns C."/>
            <person name="Canback B."/>
            <person name="Casselton L.A."/>
            <person name="Cheng C.K."/>
            <person name="Deng J."/>
            <person name="Dietrich F.S."/>
            <person name="Fargo D.C."/>
            <person name="Farman M.L."/>
            <person name="Gathman A.C."/>
            <person name="Goldberg J."/>
            <person name="Guigo R."/>
            <person name="Hoegger P.J."/>
            <person name="Hooker J.B."/>
            <person name="Huggins A."/>
            <person name="James T.Y."/>
            <person name="Kamada T."/>
            <person name="Kilaru S."/>
            <person name="Kodira C."/>
            <person name="Kues U."/>
            <person name="Kupfer D."/>
            <person name="Kwan H.S."/>
            <person name="Lomsadze A."/>
            <person name="Li W."/>
            <person name="Lilly W.W."/>
            <person name="Ma L.J."/>
            <person name="Mackey A.J."/>
            <person name="Manning G."/>
            <person name="Martin F."/>
            <person name="Muraguchi H."/>
            <person name="Natvig D.O."/>
            <person name="Palmerini H."/>
            <person name="Ramesh M.A."/>
            <person name="Rehmeyer C.J."/>
            <person name="Roe B.A."/>
            <person name="Shenoy N."/>
            <person name="Stanke M."/>
            <person name="Ter-Hovhannisyan V."/>
            <person name="Tunlid A."/>
            <person name="Velagapudi R."/>
            <person name="Vision T.J."/>
            <person name="Zeng Q."/>
            <person name="Zolan M.E."/>
            <person name="Pukkila P.J."/>
        </authorList>
    </citation>
    <scope>NUCLEOTIDE SEQUENCE [LARGE SCALE GENOMIC DNA]</scope>
    <source>
        <strain evidence="9">Okayama-7 / 130 / ATCC MYA-4618 / FGSC 9003</strain>
    </source>
</reference>
<evidence type="ECO:0000256" key="6">
    <source>
        <dbReference type="PIRSR" id="PIRSR602403-1"/>
    </source>
</evidence>
<dbReference type="PANTHER" id="PTHR46206">
    <property type="entry name" value="CYTOCHROME P450"/>
    <property type="match status" value="1"/>
</dbReference>
<keyword evidence="7" id="KW-0503">Monooxygenase</keyword>
<dbReference type="GO" id="GO:0004497">
    <property type="term" value="F:monooxygenase activity"/>
    <property type="evidence" value="ECO:0007669"/>
    <property type="project" value="UniProtKB-KW"/>
</dbReference>
<dbReference type="SUPFAM" id="SSF48264">
    <property type="entry name" value="Cytochrome P450"/>
    <property type="match status" value="1"/>
</dbReference>
<dbReference type="CDD" id="cd11041">
    <property type="entry name" value="CYP503A1-like"/>
    <property type="match status" value="1"/>
</dbReference>
<gene>
    <name evidence="8" type="ORF">CC1G_01599</name>
</gene>
<dbReference type="VEuPathDB" id="FungiDB:CC1G_01599"/>
<dbReference type="KEGG" id="cci:CC1G_01599"/>
<dbReference type="AlphaFoldDB" id="A8NI69"/>
<dbReference type="InterPro" id="IPR036396">
    <property type="entry name" value="Cyt_P450_sf"/>
</dbReference>
<evidence type="ECO:0000256" key="1">
    <source>
        <dbReference type="ARBA" id="ARBA00001971"/>
    </source>
</evidence>
<keyword evidence="9" id="KW-1185">Reference proteome</keyword>
<dbReference type="OrthoDB" id="1844152at2759"/>